<evidence type="ECO:0000313" key="7">
    <source>
        <dbReference type="EMBL" id="MDX6807566.1"/>
    </source>
</evidence>
<evidence type="ECO:0000313" key="8">
    <source>
        <dbReference type="Proteomes" id="UP001274321"/>
    </source>
</evidence>
<dbReference type="InterPro" id="IPR002481">
    <property type="entry name" value="FUR"/>
</dbReference>
<evidence type="ECO:0000256" key="2">
    <source>
        <dbReference type="ARBA" id="ARBA00022491"/>
    </source>
</evidence>
<dbReference type="Pfam" id="PF01475">
    <property type="entry name" value="FUR"/>
    <property type="match status" value="1"/>
</dbReference>
<dbReference type="PANTHER" id="PTHR33202:SF6">
    <property type="entry name" value="ZINC UPTAKE REGULATION PROTEIN"/>
    <property type="match status" value="1"/>
</dbReference>
<dbReference type="Gene3D" id="1.10.10.10">
    <property type="entry name" value="Winged helix-like DNA-binding domain superfamily/Winged helix DNA-binding domain"/>
    <property type="match status" value="1"/>
</dbReference>
<dbReference type="RefSeq" id="WP_319845707.1">
    <property type="nucleotide sequence ID" value="NZ_JAXAFJ010000013.1"/>
</dbReference>
<protein>
    <submittedName>
        <fullName evidence="7">Transcriptional repressor</fullName>
    </submittedName>
</protein>
<reference evidence="7 8" key="1">
    <citation type="submission" date="2023-11" db="EMBL/GenBank/DDBJ databases">
        <authorList>
            <person name="Bao R."/>
        </authorList>
    </citation>
    <scope>NUCLEOTIDE SEQUENCE [LARGE SCALE GENOMIC DNA]</scope>
    <source>
        <strain evidence="7 8">PJ23</strain>
    </source>
</reference>
<dbReference type="InterPro" id="IPR036390">
    <property type="entry name" value="WH_DNA-bd_sf"/>
</dbReference>
<keyword evidence="5" id="KW-0238">DNA-binding</keyword>
<evidence type="ECO:0000256" key="5">
    <source>
        <dbReference type="ARBA" id="ARBA00023125"/>
    </source>
</evidence>
<evidence type="ECO:0000256" key="1">
    <source>
        <dbReference type="ARBA" id="ARBA00007957"/>
    </source>
</evidence>
<proteinExistence type="inferred from homology"/>
<evidence type="ECO:0000256" key="4">
    <source>
        <dbReference type="ARBA" id="ARBA00023015"/>
    </source>
</evidence>
<dbReference type="InterPro" id="IPR043135">
    <property type="entry name" value="Fur_C"/>
</dbReference>
<sequence>MPHQHDHHRHEPSVAGSVAAITARAERVCQERGERLTPTRARVLELLAGSAQPLGAYDLIELLGTGDGRRPAPITVYRALDFLLGQGLAHRIESRNAFVACDHAHGHGDVAIFLLCESCGAAAEACGEDVGQHLATLARGAGFEPRGQFIEIAGLCAACRATGA</sequence>
<dbReference type="InterPro" id="IPR036388">
    <property type="entry name" value="WH-like_DNA-bd_sf"/>
</dbReference>
<keyword evidence="8" id="KW-1185">Reference proteome</keyword>
<evidence type="ECO:0000256" key="6">
    <source>
        <dbReference type="ARBA" id="ARBA00023163"/>
    </source>
</evidence>
<dbReference type="PANTHER" id="PTHR33202">
    <property type="entry name" value="ZINC UPTAKE REGULATION PROTEIN"/>
    <property type="match status" value="1"/>
</dbReference>
<dbReference type="Gene3D" id="3.30.1490.190">
    <property type="match status" value="1"/>
</dbReference>
<dbReference type="SUPFAM" id="SSF46785">
    <property type="entry name" value="Winged helix' DNA-binding domain"/>
    <property type="match status" value="1"/>
</dbReference>
<dbReference type="EMBL" id="JAXAFJ010000013">
    <property type="protein sequence ID" value="MDX6807566.1"/>
    <property type="molecule type" value="Genomic_DNA"/>
</dbReference>
<accession>A0ABU4RSH3</accession>
<keyword evidence="2" id="KW-0678">Repressor</keyword>
<gene>
    <name evidence="7" type="ORF">SCD90_15985</name>
</gene>
<evidence type="ECO:0000256" key="3">
    <source>
        <dbReference type="ARBA" id="ARBA00022833"/>
    </source>
</evidence>
<name>A0ABU4RSH3_9HYPH</name>
<organism evidence="7 8">
    <name type="scientific">Terrihabitans rhizophilus</name>
    <dbReference type="NCBI Taxonomy" id="3092662"/>
    <lineage>
        <taxon>Bacteria</taxon>
        <taxon>Pseudomonadati</taxon>
        <taxon>Pseudomonadota</taxon>
        <taxon>Alphaproteobacteria</taxon>
        <taxon>Hyphomicrobiales</taxon>
        <taxon>Terrihabitans</taxon>
    </lineage>
</organism>
<keyword evidence="3" id="KW-0862">Zinc</keyword>
<dbReference type="Proteomes" id="UP001274321">
    <property type="component" value="Unassembled WGS sequence"/>
</dbReference>
<keyword evidence="6" id="KW-0804">Transcription</keyword>
<comment type="caution">
    <text evidence="7">The sequence shown here is derived from an EMBL/GenBank/DDBJ whole genome shotgun (WGS) entry which is preliminary data.</text>
</comment>
<comment type="similarity">
    <text evidence="1">Belongs to the Fur family.</text>
</comment>
<keyword evidence="4" id="KW-0805">Transcription regulation</keyword>